<dbReference type="CDD" id="cd02961">
    <property type="entry name" value="PDI_a_family"/>
    <property type="match status" value="1"/>
</dbReference>
<protein>
    <submittedName>
        <fullName evidence="3">G10684 protein</fullName>
    </submittedName>
</protein>
<sequence length="207" mass="22218">MRLTASKCVLISLAVLLPATSLGFTAITLTSQDFESKTQAATGQTTGIWFVLFTSSGEPSLQHLKESWDEAALSQLTESVPVYHAVVDVDQQPHLADRFGVQGLPSFLLFRNRKMYKYNGEDTGAESLTAFAREGYKGTAALEVPKEISPLDIALKRLQGNVPMAVGAAACAFLGVTAAMLWKQGRAEAVVAADKKAQAPKKRTKAS</sequence>
<keyword evidence="4" id="KW-1185">Reference proteome</keyword>
<organism evidence="3 4">
    <name type="scientific">Coccomyxa viridis</name>
    <dbReference type="NCBI Taxonomy" id="1274662"/>
    <lineage>
        <taxon>Eukaryota</taxon>
        <taxon>Viridiplantae</taxon>
        <taxon>Chlorophyta</taxon>
        <taxon>core chlorophytes</taxon>
        <taxon>Trebouxiophyceae</taxon>
        <taxon>Trebouxiophyceae incertae sedis</taxon>
        <taxon>Coccomyxaceae</taxon>
        <taxon>Coccomyxa</taxon>
    </lineage>
</organism>
<dbReference type="Gene3D" id="3.40.30.10">
    <property type="entry name" value="Glutaredoxin"/>
    <property type="match status" value="1"/>
</dbReference>
<dbReference type="EMBL" id="CAXHTA020000017">
    <property type="protein sequence ID" value="CAL5227676.1"/>
    <property type="molecule type" value="Genomic_DNA"/>
</dbReference>
<dbReference type="SUPFAM" id="SSF52833">
    <property type="entry name" value="Thioredoxin-like"/>
    <property type="match status" value="1"/>
</dbReference>
<feature type="domain" description="Thioredoxin" evidence="2">
    <location>
        <begin position="28"/>
        <end position="131"/>
    </location>
</feature>
<proteinExistence type="predicted"/>
<evidence type="ECO:0000259" key="2">
    <source>
        <dbReference type="Pfam" id="PF00085"/>
    </source>
</evidence>
<feature type="chain" id="PRO_5046376583" evidence="1">
    <location>
        <begin position="24"/>
        <end position="207"/>
    </location>
</feature>
<feature type="signal peptide" evidence="1">
    <location>
        <begin position="1"/>
        <end position="23"/>
    </location>
</feature>
<evidence type="ECO:0000256" key="1">
    <source>
        <dbReference type="SAM" id="SignalP"/>
    </source>
</evidence>
<dbReference type="PANTHER" id="PTHR19991:SF2">
    <property type="entry name" value="GH08893P"/>
    <property type="match status" value="1"/>
</dbReference>
<dbReference type="Proteomes" id="UP001497392">
    <property type="component" value="Unassembled WGS sequence"/>
</dbReference>
<dbReference type="Pfam" id="PF00085">
    <property type="entry name" value="Thioredoxin"/>
    <property type="match status" value="1"/>
</dbReference>
<name>A0ABP1G5W8_9CHLO</name>
<comment type="caution">
    <text evidence="3">The sequence shown here is derived from an EMBL/GenBank/DDBJ whole genome shotgun (WGS) entry which is preliminary data.</text>
</comment>
<evidence type="ECO:0000313" key="3">
    <source>
        <dbReference type="EMBL" id="CAL5227676.1"/>
    </source>
</evidence>
<dbReference type="InterPro" id="IPR036249">
    <property type="entry name" value="Thioredoxin-like_sf"/>
</dbReference>
<dbReference type="PANTHER" id="PTHR19991">
    <property type="entry name" value="L 2 01289"/>
    <property type="match status" value="1"/>
</dbReference>
<dbReference type="InterPro" id="IPR013766">
    <property type="entry name" value="Thioredoxin_domain"/>
</dbReference>
<evidence type="ECO:0000313" key="4">
    <source>
        <dbReference type="Proteomes" id="UP001497392"/>
    </source>
</evidence>
<keyword evidence="1" id="KW-0732">Signal</keyword>
<accession>A0ABP1G5W8</accession>
<reference evidence="3 4" key="1">
    <citation type="submission" date="2024-06" db="EMBL/GenBank/DDBJ databases">
        <authorList>
            <person name="Kraege A."/>
            <person name="Thomma B."/>
        </authorList>
    </citation>
    <scope>NUCLEOTIDE SEQUENCE [LARGE SCALE GENOMIC DNA]</scope>
</reference>
<gene>
    <name evidence="3" type="primary">g10684</name>
    <name evidence="3" type="ORF">VP750_LOCUS9582</name>
</gene>